<reference evidence="6" key="3">
    <citation type="submission" date="2025-09" db="UniProtKB">
        <authorList>
            <consortium name="Ensembl"/>
        </authorList>
    </citation>
    <scope>IDENTIFICATION</scope>
</reference>
<dbReference type="Ensembl" id="ENSGACT00000045426.1">
    <property type="protein sequence ID" value="ENSGACP00000036780.1"/>
    <property type="gene ID" value="ENSGACG00000033524.1"/>
</dbReference>
<reference evidence="6" key="2">
    <citation type="submission" date="2025-08" db="UniProtKB">
        <authorList>
            <consortium name="Ensembl"/>
        </authorList>
    </citation>
    <scope>IDENTIFICATION</scope>
</reference>
<comment type="subcellular location">
    <subcellularLocation>
        <location evidence="1">Secreted</location>
    </subcellularLocation>
</comment>
<accession>A0AAQ4PD94</accession>
<feature type="signal peptide" evidence="5">
    <location>
        <begin position="1"/>
        <end position="18"/>
    </location>
</feature>
<evidence type="ECO:0000313" key="6">
    <source>
        <dbReference type="Ensembl" id="ENSGACP00000036780.1"/>
    </source>
</evidence>
<name>A0AAQ4PD94_GASAC</name>
<keyword evidence="4" id="KW-0325">Glycoprotein</keyword>
<keyword evidence="2" id="KW-0964">Secreted</keyword>
<keyword evidence="7" id="KW-1185">Reference proteome</keyword>
<keyword evidence="3 5" id="KW-0732">Signal</keyword>
<dbReference type="SUPFAM" id="SSF50814">
    <property type="entry name" value="Lipocalins"/>
    <property type="match status" value="1"/>
</dbReference>
<organism evidence="6 7">
    <name type="scientific">Gasterosteus aculeatus aculeatus</name>
    <name type="common">three-spined stickleback</name>
    <dbReference type="NCBI Taxonomy" id="481459"/>
    <lineage>
        <taxon>Eukaryota</taxon>
        <taxon>Metazoa</taxon>
        <taxon>Chordata</taxon>
        <taxon>Craniata</taxon>
        <taxon>Vertebrata</taxon>
        <taxon>Euteleostomi</taxon>
        <taxon>Actinopterygii</taxon>
        <taxon>Neopterygii</taxon>
        <taxon>Teleostei</taxon>
        <taxon>Neoteleostei</taxon>
        <taxon>Acanthomorphata</taxon>
        <taxon>Eupercaria</taxon>
        <taxon>Perciformes</taxon>
        <taxon>Cottioidei</taxon>
        <taxon>Gasterosteales</taxon>
        <taxon>Gasterosteidae</taxon>
        <taxon>Gasterosteus</taxon>
    </lineage>
</organism>
<protein>
    <recommendedName>
        <fullName evidence="8">Apolipoprotein M</fullName>
    </recommendedName>
</protein>
<evidence type="ECO:0000313" key="7">
    <source>
        <dbReference type="Proteomes" id="UP000007635"/>
    </source>
</evidence>
<feature type="chain" id="PRO_5043021235" description="Apolipoprotein M" evidence="5">
    <location>
        <begin position="19"/>
        <end position="200"/>
    </location>
</feature>
<evidence type="ECO:0000256" key="2">
    <source>
        <dbReference type="ARBA" id="ARBA00022525"/>
    </source>
</evidence>
<sequence length="200" mass="23009">MFAVRAAFVLCLMSVGRSAPLACEDLLQPLDQLDPGHLEGRRAMVAGSLSFPPYMEGLRRRHSATINFSSNASGNGTHWRRSKRLDNKCHYASYDISLQGSSFTFDDGNVTTTFIRTSCRDCLLMSFDVESGKRQHFYLFSRRRELVQEELEEFRAQVECLNSELWFLMGFKAHSDMVTNSIEYRKKKTCHDEVRSKCRI</sequence>
<evidence type="ECO:0000256" key="3">
    <source>
        <dbReference type="ARBA" id="ARBA00022729"/>
    </source>
</evidence>
<dbReference type="AlphaFoldDB" id="A0AAQ4PD94"/>
<proteinExistence type="predicted"/>
<dbReference type="InterPro" id="IPR012674">
    <property type="entry name" value="Calycin"/>
</dbReference>
<evidence type="ECO:0000256" key="1">
    <source>
        <dbReference type="ARBA" id="ARBA00004613"/>
    </source>
</evidence>
<dbReference type="Gene3D" id="2.40.128.20">
    <property type="match status" value="1"/>
</dbReference>
<dbReference type="Proteomes" id="UP000007635">
    <property type="component" value="Chromosome IX"/>
</dbReference>
<dbReference type="PANTHER" id="PTHR11967">
    <property type="entry name" value="ALPHA-1-ACID GLYCOPROTEIN"/>
    <property type="match status" value="1"/>
</dbReference>
<dbReference type="GeneTree" id="ENSGT00940000166223"/>
<reference evidence="6 7" key="1">
    <citation type="journal article" date="2021" name="G3 (Bethesda)">
        <title>Improved contiguity of the threespine stickleback genome using long-read sequencing.</title>
        <authorList>
            <person name="Nath S."/>
            <person name="Shaw D.E."/>
            <person name="White M.A."/>
        </authorList>
    </citation>
    <scope>NUCLEOTIDE SEQUENCE [LARGE SCALE GENOMIC DNA]</scope>
    <source>
        <strain evidence="6 7">Lake Benthic</strain>
    </source>
</reference>
<dbReference type="GO" id="GO:0005576">
    <property type="term" value="C:extracellular region"/>
    <property type="evidence" value="ECO:0007669"/>
    <property type="project" value="UniProtKB-SubCell"/>
</dbReference>
<evidence type="ECO:0008006" key="8">
    <source>
        <dbReference type="Google" id="ProtNLM"/>
    </source>
</evidence>
<dbReference type="PANTHER" id="PTHR11967:SF2">
    <property type="entry name" value="ALPHA-1-ACID GLYCOPROTEIN 1"/>
    <property type="match status" value="1"/>
</dbReference>
<evidence type="ECO:0000256" key="5">
    <source>
        <dbReference type="SAM" id="SignalP"/>
    </source>
</evidence>
<evidence type="ECO:0000256" key="4">
    <source>
        <dbReference type="ARBA" id="ARBA00023180"/>
    </source>
</evidence>